<proteinExistence type="predicted"/>
<evidence type="ECO:0000256" key="1">
    <source>
        <dbReference type="ARBA" id="ARBA00004651"/>
    </source>
</evidence>
<evidence type="ECO:0000256" key="5">
    <source>
        <dbReference type="ARBA" id="ARBA00022683"/>
    </source>
</evidence>
<keyword evidence="5" id="KW-0598">Phosphotransferase system</keyword>
<dbReference type="Proteomes" id="UP000004431">
    <property type="component" value="Unassembled WGS sequence"/>
</dbReference>
<organism evidence="11 12">
    <name type="scientific">Fannyhessea vaginae PB189-T1-4</name>
    <dbReference type="NCBI Taxonomy" id="866774"/>
    <lineage>
        <taxon>Bacteria</taxon>
        <taxon>Bacillati</taxon>
        <taxon>Actinomycetota</taxon>
        <taxon>Coriobacteriia</taxon>
        <taxon>Coriobacteriales</taxon>
        <taxon>Atopobiaceae</taxon>
        <taxon>Fannyhessea</taxon>
    </lineage>
</organism>
<dbReference type="PANTHER" id="PTHR32502:SF5">
    <property type="entry name" value="N-ACETYLGALACTOSAMINE PERMEASE IID COMPONENT-RELATED"/>
    <property type="match status" value="1"/>
</dbReference>
<evidence type="ECO:0000313" key="12">
    <source>
        <dbReference type="Proteomes" id="UP000004431"/>
    </source>
</evidence>
<evidence type="ECO:0000256" key="8">
    <source>
        <dbReference type="ARBA" id="ARBA00023136"/>
    </source>
</evidence>
<feature type="compositionally biased region" description="Polar residues" evidence="9">
    <location>
        <begin position="1"/>
        <end position="13"/>
    </location>
</feature>
<comment type="subcellular location">
    <subcellularLocation>
        <location evidence="1">Cell membrane</location>
        <topology evidence="1">Multi-pass membrane protein</topology>
    </subcellularLocation>
</comment>
<sequence length="290" mass="31925">MKTMASNDMNQAPQTQDQSQTQDQTQTTGHVLTNADITKLAYRTVLLQAGFNYERMQAAGWLLTQLPCLKKIYKDDKEQLAAAMSDNLEFINTSPHIVGFLNGLLIAMEEAHENRSTIKGLKVALFPPIAGVGDAIFWFTLLPILAGICSSMALEGNPTGPVLFFLVYLALFLIRPLWTHLGYNLGTKAVSMLSDASLHISKAATVLGCTVIGGLIASYVHITLLCEVPINDTVTLNIQKDFLDKIFPNLLPFGYVFLLYFLLTKKRANPIVLIVITFVLAIVLSFFGIL</sequence>
<dbReference type="PANTHER" id="PTHR32502">
    <property type="entry name" value="N-ACETYLGALACTOSAMINE PERMEASE II COMPONENT-RELATED"/>
    <property type="match status" value="1"/>
</dbReference>
<feature type="region of interest" description="Disordered" evidence="9">
    <location>
        <begin position="1"/>
        <end position="27"/>
    </location>
</feature>
<feature type="compositionally biased region" description="Low complexity" evidence="9">
    <location>
        <begin position="14"/>
        <end position="27"/>
    </location>
</feature>
<keyword evidence="8 10" id="KW-0472">Membrane</keyword>
<feature type="transmembrane region" description="Helical" evidence="10">
    <location>
        <begin position="270"/>
        <end position="289"/>
    </location>
</feature>
<accession>A0ABN0B188</accession>
<feature type="transmembrane region" description="Helical" evidence="10">
    <location>
        <begin position="199"/>
        <end position="222"/>
    </location>
</feature>
<evidence type="ECO:0000256" key="2">
    <source>
        <dbReference type="ARBA" id="ARBA00022448"/>
    </source>
</evidence>
<name>A0ABN0B188_9ACTN</name>
<keyword evidence="12" id="KW-1185">Reference proteome</keyword>
<evidence type="ECO:0000256" key="9">
    <source>
        <dbReference type="SAM" id="MobiDB-lite"/>
    </source>
</evidence>
<gene>
    <name evidence="11" type="ORF">HMPREF9248_1147</name>
</gene>
<reference evidence="11 12" key="1">
    <citation type="submission" date="2010-08" db="EMBL/GenBank/DDBJ databases">
        <authorList>
            <person name="Durkin A.S."/>
            <person name="Madupu R."/>
            <person name="Torralba M."/>
            <person name="Gillis M."/>
            <person name="Methe B."/>
            <person name="Sutton G."/>
            <person name="Nelson K.E."/>
        </authorList>
    </citation>
    <scope>NUCLEOTIDE SEQUENCE [LARGE SCALE GENOMIC DNA]</scope>
    <source>
        <strain evidence="11 12">PB189-T1-4</strain>
    </source>
</reference>
<keyword evidence="6 10" id="KW-0812">Transmembrane</keyword>
<feature type="transmembrane region" description="Helical" evidence="10">
    <location>
        <begin position="135"/>
        <end position="154"/>
    </location>
</feature>
<evidence type="ECO:0000256" key="10">
    <source>
        <dbReference type="SAM" id="Phobius"/>
    </source>
</evidence>
<comment type="caution">
    <text evidence="11">The sequence shown here is derived from an EMBL/GenBank/DDBJ whole genome shotgun (WGS) entry which is preliminary data.</text>
</comment>
<feature type="transmembrane region" description="Helical" evidence="10">
    <location>
        <begin position="160"/>
        <end position="178"/>
    </location>
</feature>
<evidence type="ECO:0000256" key="7">
    <source>
        <dbReference type="ARBA" id="ARBA00022989"/>
    </source>
</evidence>
<keyword evidence="7 10" id="KW-1133">Transmembrane helix</keyword>
<feature type="transmembrane region" description="Helical" evidence="10">
    <location>
        <begin position="246"/>
        <end position="263"/>
    </location>
</feature>
<dbReference type="Pfam" id="PF03613">
    <property type="entry name" value="EIID-AGA"/>
    <property type="match status" value="1"/>
</dbReference>
<evidence type="ECO:0000256" key="4">
    <source>
        <dbReference type="ARBA" id="ARBA00022597"/>
    </source>
</evidence>
<keyword evidence="4" id="KW-0762">Sugar transport</keyword>
<dbReference type="InterPro" id="IPR004704">
    <property type="entry name" value="PTS_IID_man"/>
</dbReference>
<dbReference type="PROSITE" id="PS51108">
    <property type="entry name" value="PTS_EIID"/>
    <property type="match status" value="1"/>
</dbReference>
<keyword evidence="3" id="KW-1003">Cell membrane</keyword>
<dbReference type="NCBIfam" id="NF007359">
    <property type="entry name" value="PRK09855.1"/>
    <property type="match status" value="1"/>
</dbReference>
<keyword evidence="2" id="KW-0813">Transport</keyword>
<evidence type="ECO:0000256" key="6">
    <source>
        <dbReference type="ARBA" id="ARBA00022692"/>
    </source>
</evidence>
<protein>
    <submittedName>
        <fullName evidence="11">PTS system, mannose/fructose/sorbose family, IID component</fullName>
    </submittedName>
</protein>
<evidence type="ECO:0000313" key="11">
    <source>
        <dbReference type="EMBL" id="EFL44537.1"/>
    </source>
</evidence>
<dbReference type="EMBL" id="AEDQ01000010">
    <property type="protein sequence ID" value="EFL44537.1"/>
    <property type="molecule type" value="Genomic_DNA"/>
</dbReference>
<dbReference type="InterPro" id="IPR050303">
    <property type="entry name" value="GatZ_KbaZ_carbometab"/>
</dbReference>
<evidence type="ECO:0000256" key="3">
    <source>
        <dbReference type="ARBA" id="ARBA00022475"/>
    </source>
</evidence>